<keyword evidence="2" id="KW-0732">Signal</keyword>
<dbReference type="EMBL" id="SDOV01000010">
    <property type="protein sequence ID" value="KAH7636440.1"/>
    <property type="molecule type" value="Genomic_DNA"/>
</dbReference>
<accession>A0A922IEG3</accession>
<dbReference type="EMBL" id="ASGP02000001">
    <property type="protein sequence ID" value="KAH9528540.1"/>
    <property type="molecule type" value="Genomic_DNA"/>
</dbReference>
<reference evidence="3" key="3">
    <citation type="journal article" date="2021" name="World Allergy Organ. J.">
        <title>Chromosome-level assembly of Dermatophagoides farinae genome and transcriptome reveals two novel allergens Der f 37 and Der f 39.</title>
        <authorList>
            <person name="Chen J."/>
            <person name="Cai Z."/>
            <person name="Fan D."/>
            <person name="Hu J."/>
            <person name="Hou Y."/>
            <person name="He Y."/>
            <person name="Zhang Z."/>
            <person name="Zhao Z."/>
            <person name="Gao P."/>
            <person name="Hu W."/>
            <person name="Sun J."/>
            <person name="Li J."/>
            <person name="Ji K."/>
        </authorList>
    </citation>
    <scope>NUCLEOTIDE SEQUENCE</scope>
    <source>
        <strain evidence="3">JKM2019</strain>
    </source>
</reference>
<feature type="compositionally biased region" description="Low complexity" evidence="1">
    <location>
        <begin position="40"/>
        <end position="58"/>
    </location>
</feature>
<evidence type="ECO:0000313" key="3">
    <source>
        <dbReference type="EMBL" id="KAH7636440.1"/>
    </source>
</evidence>
<evidence type="ECO:0000256" key="2">
    <source>
        <dbReference type="SAM" id="SignalP"/>
    </source>
</evidence>
<reference evidence="3" key="2">
    <citation type="submission" date="2020-06" db="EMBL/GenBank/DDBJ databases">
        <authorList>
            <person name="Ji K."/>
            <person name="Li J."/>
        </authorList>
    </citation>
    <scope>NUCLEOTIDE SEQUENCE</scope>
    <source>
        <strain evidence="3">JKM2019</strain>
        <tissue evidence="3">Whole body</tissue>
    </source>
</reference>
<evidence type="ECO:0000256" key="1">
    <source>
        <dbReference type="SAM" id="MobiDB-lite"/>
    </source>
</evidence>
<keyword evidence="5" id="KW-1185">Reference proteome</keyword>
<comment type="caution">
    <text evidence="4">The sequence shown here is derived from an EMBL/GenBank/DDBJ whole genome shotgun (WGS) entry which is preliminary data.</text>
</comment>
<evidence type="ECO:0000313" key="4">
    <source>
        <dbReference type="EMBL" id="KAH9528540.1"/>
    </source>
</evidence>
<dbReference type="AlphaFoldDB" id="A0A922IEG3"/>
<protein>
    <submittedName>
        <fullName evidence="4">Uncharacterized protein</fullName>
    </submittedName>
</protein>
<feature type="chain" id="PRO_5038276983" evidence="2">
    <location>
        <begin position="19"/>
        <end position="133"/>
    </location>
</feature>
<feature type="signal peptide" evidence="2">
    <location>
        <begin position="1"/>
        <end position="18"/>
    </location>
</feature>
<feature type="region of interest" description="Disordered" evidence="1">
    <location>
        <begin position="39"/>
        <end position="60"/>
    </location>
</feature>
<dbReference type="Proteomes" id="UP000828236">
    <property type="component" value="Unassembled WGS sequence"/>
</dbReference>
<organism evidence="4 5">
    <name type="scientific">Dermatophagoides farinae</name>
    <name type="common">American house dust mite</name>
    <dbReference type="NCBI Taxonomy" id="6954"/>
    <lineage>
        <taxon>Eukaryota</taxon>
        <taxon>Metazoa</taxon>
        <taxon>Ecdysozoa</taxon>
        <taxon>Arthropoda</taxon>
        <taxon>Chelicerata</taxon>
        <taxon>Arachnida</taxon>
        <taxon>Acari</taxon>
        <taxon>Acariformes</taxon>
        <taxon>Sarcoptiformes</taxon>
        <taxon>Astigmata</taxon>
        <taxon>Psoroptidia</taxon>
        <taxon>Analgoidea</taxon>
        <taxon>Pyroglyphidae</taxon>
        <taxon>Dermatophagoidinae</taxon>
        <taxon>Dermatophagoides</taxon>
    </lineage>
</organism>
<name>A0A922IEG3_DERFA</name>
<dbReference type="Proteomes" id="UP000790347">
    <property type="component" value="Unassembled WGS sequence"/>
</dbReference>
<gene>
    <name evidence="4" type="ORF">DERF_002479</name>
    <name evidence="3" type="ORF">HUG17_10410</name>
</gene>
<proteinExistence type="predicted"/>
<reference evidence="4" key="4">
    <citation type="journal article" date="2022" name="Res Sq">
        <title>Comparative Genomics Reveals Insights into the Divergent Evolution of Astigmatic Mites and Household Pest Adaptations.</title>
        <authorList>
            <person name="Xiong Q."/>
            <person name="Wan A.T.-Y."/>
            <person name="Liu X.-Y."/>
            <person name="Fung C.S.-H."/>
            <person name="Xiao X."/>
            <person name="Malainual N."/>
            <person name="Hou J."/>
            <person name="Wang L."/>
            <person name="Wang M."/>
            <person name="Yang K."/>
            <person name="Cui Y."/>
            <person name="Leung E."/>
            <person name="Nong W."/>
            <person name="Shin S.-K."/>
            <person name="Au S."/>
            <person name="Jeong K.Y."/>
            <person name="Chew F.T."/>
            <person name="Hui J."/>
            <person name="Leung T.F."/>
            <person name="Tungtrongchitr A."/>
            <person name="Zhong N."/>
            <person name="Liu Z."/>
            <person name="Tsui S."/>
        </authorList>
    </citation>
    <scope>NUCLEOTIDE SEQUENCE</scope>
    <source>
        <strain evidence="4">Derf</strain>
        <tissue evidence="4">Whole organism</tissue>
    </source>
</reference>
<evidence type="ECO:0000313" key="5">
    <source>
        <dbReference type="Proteomes" id="UP000790347"/>
    </source>
</evidence>
<sequence>MSFMASLLITAIIMLTINQNDKNTLVLCNPMMNLKDLNEESSSTLQTTLSNNQQQQEQYTAENDEWKNVLKKMTEKNPCGSNENYTMCSQCGQWTGSEDAFYLCCLNLDGVREYCISFVNYDLDVEQRKKSKK</sequence>
<reference evidence="4" key="1">
    <citation type="submission" date="2013-05" db="EMBL/GenBank/DDBJ databases">
        <authorList>
            <person name="Yim A.K.Y."/>
            <person name="Chan T.F."/>
            <person name="Ji K.M."/>
            <person name="Liu X.Y."/>
            <person name="Zhou J.W."/>
            <person name="Li R.Q."/>
            <person name="Yang K.Y."/>
            <person name="Li J."/>
            <person name="Li M."/>
            <person name="Law P.T.W."/>
            <person name="Wu Y.L."/>
            <person name="Cai Z.L."/>
            <person name="Qin H."/>
            <person name="Bao Y."/>
            <person name="Leung R.K.K."/>
            <person name="Ng P.K.S."/>
            <person name="Zou J."/>
            <person name="Zhong X.J."/>
            <person name="Ran P.X."/>
            <person name="Zhong N.S."/>
            <person name="Liu Z.G."/>
            <person name="Tsui S.K.W."/>
        </authorList>
    </citation>
    <scope>NUCLEOTIDE SEQUENCE</scope>
    <source>
        <strain evidence="4">Derf</strain>
        <tissue evidence="4">Whole organism</tissue>
    </source>
</reference>